<protein>
    <submittedName>
        <fullName evidence="1">Uncharacterized protein</fullName>
    </submittedName>
</protein>
<reference evidence="1 2" key="1">
    <citation type="submission" date="2018-01" db="EMBL/GenBank/DDBJ databases">
        <title>Saezia sanguinis gen. nov., sp. nov., in the order Burkholderiales isolated from human blood.</title>
        <authorList>
            <person name="Medina-Pascual M.J."/>
            <person name="Valdezate S."/>
            <person name="Monzon S."/>
            <person name="Cuesta I."/>
            <person name="Carrasco G."/>
            <person name="Villalon P."/>
            <person name="Saez-Nieto J.A."/>
        </authorList>
    </citation>
    <scope>NUCLEOTIDE SEQUENCE [LARGE SCALE GENOMIC DNA]</scope>
    <source>
        <strain evidence="1 2">CNM695-12</strain>
    </source>
</reference>
<sequence length="69" mass="7768">MDKAAVVGFALVPPEHVGCNLPEAEYDDDFGYGEGFALERRAYEQVFFKEKGDIPVNQSNEQCFFMNSV</sequence>
<accession>A0A433SCX5</accession>
<gene>
    <name evidence="1" type="ORF">CUZ56_01875</name>
</gene>
<proteinExistence type="predicted"/>
<comment type="caution">
    <text evidence="1">The sequence shown here is derived from an EMBL/GenBank/DDBJ whole genome shotgun (WGS) entry which is preliminary data.</text>
</comment>
<evidence type="ECO:0000313" key="2">
    <source>
        <dbReference type="Proteomes" id="UP000286947"/>
    </source>
</evidence>
<dbReference type="Proteomes" id="UP000286947">
    <property type="component" value="Unassembled WGS sequence"/>
</dbReference>
<keyword evidence="2" id="KW-1185">Reference proteome</keyword>
<dbReference type="AlphaFoldDB" id="A0A433SCX5"/>
<evidence type="ECO:0000313" key="1">
    <source>
        <dbReference type="EMBL" id="RUS66595.1"/>
    </source>
</evidence>
<organism evidence="1 2">
    <name type="scientific">Saezia sanguinis</name>
    <dbReference type="NCBI Taxonomy" id="1965230"/>
    <lineage>
        <taxon>Bacteria</taxon>
        <taxon>Pseudomonadati</taxon>
        <taxon>Pseudomonadota</taxon>
        <taxon>Betaproteobacteria</taxon>
        <taxon>Burkholderiales</taxon>
        <taxon>Saeziaceae</taxon>
        <taxon>Saezia</taxon>
    </lineage>
</organism>
<dbReference type="EMBL" id="PQSP01000004">
    <property type="protein sequence ID" value="RUS66595.1"/>
    <property type="molecule type" value="Genomic_DNA"/>
</dbReference>
<name>A0A433SCX5_9BURK</name>